<proteinExistence type="inferred from homology"/>
<dbReference type="PANTHER" id="PTHR30269:SF37">
    <property type="entry name" value="MEMBRANE TRANSPORTER PROTEIN"/>
    <property type="match status" value="1"/>
</dbReference>
<organism evidence="9 10">
    <name type="scientific">Pararhodobacter oceanensis</name>
    <dbReference type="NCBI Taxonomy" id="2172121"/>
    <lineage>
        <taxon>Bacteria</taxon>
        <taxon>Pseudomonadati</taxon>
        <taxon>Pseudomonadota</taxon>
        <taxon>Alphaproteobacteria</taxon>
        <taxon>Rhodobacterales</taxon>
        <taxon>Paracoccaceae</taxon>
        <taxon>Pararhodobacter</taxon>
    </lineage>
</organism>
<feature type="transmembrane region" description="Helical" evidence="8">
    <location>
        <begin position="110"/>
        <end position="128"/>
    </location>
</feature>
<dbReference type="Proteomes" id="UP000245911">
    <property type="component" value="Unassembled WGS sequence"/>
</dbReference>
<keyword evidence="3" id="KW-0813">Transport</keyword>
<feature type="transmembrane region" description="Helical" evidence="8">
    <location>
        <begin position="12"/>
        <end position="31"/>
    </location>
</feature>
<keyword evidence="10" id="KW-1185">Reference proteome</keyword>
<keyword evidence="7 8" id="KW-0472">Membrane</keyword>
<evidence type="ECO:0000256" key="1">
    <source>
        <dbReference type="ARBA" id="ARBA00004651"/>
    </source>
</evidence>
<dbReference type="EMBL" id="QDKM01000003">
    <property type="protein sequence ID" value="PVH29085.1"/>
    <property type="molecule type" value="Genomic_DNA"/>
</dbReference>
<accession>A0A2T8HUJ8</accession>
<evidence type="ECO:0000256" key="6">
    <source>
        <dbReference type="ARBA" id="ARBA00022989"/>
    </source>
</evidence>
<evidence type="ECO:0000313" key="10">
    <source>
        <dbReference type="Proteomes" id="UP000245911"/>
    </source>
</evidence>
<keyword evidence="6 8" id="KW-1133">Transmembrane helix</keyword>
<keyword evidence="5 8" id="KW-0812">Transmembrane</keyword>
<feature type="transmembrane region" description="Helical" evidence="8">
    <location>
        <begin position="238"/>
        <end position="255"/>
    </location>
</feature>
<name>A0A2T8HUJ8_9RHOB</name>
<evidence type="ECO:0000313" key="9">
    <source>
        <dbReference type="EMBL" id="PVH29085.1"/>
    </source>
</evidence>
<feature type="transmembrane region" description="Helical" evidence="8">
    <location>
        <begin position="140"/>
        <end position="168"/>
    </location>
</feature>
<comment type="caution">
    <text evidence="9">The sequence shown here is derived from an EMBL/GenBank/DDBJ whole genome shotgun (WGS) entry which is preliminary data.</text>
</comment>
<dbReference type="InterPro" id="IPR002781">
    <property type="entry name" value="TM_pro_TauE-like"/>
</dbReference>
<evidence type="ECO:0000256" key="3">
    <source>
        <dbReference type="ARBA" id="ARBA00022448"/>
    </source>
</evidence>
<comment type="similarity">
    <text evidence="2 8">Belongs to the 4-toluene sulfonate uptake permease (TSUP) (TC 2.A.102) family.</text>
</comment>
<evidence type="ECO:0000256" key="5">
    <source>
        <dbReference type="ARBA" id="ARBA00022692"/>
    </source>
</evidence>
<dbReference type="Pfam" id="PF01925">
    <property type="entry name" value="TauE"/>
    <property type="match status" value="1"/>
</dbReference>
<feature type="transmembrane region" description="Helical" evidence="8">
    <location>
        <begin position="38"/>
        <end position="62"/>
    </location>
</feature>
<sequence length="257" mass="27717">MMEIFLGGLSPSVFAMAFGVTLMAGIVKGAIGFALPLIMIAVLPSFMPAQTALAALILPVVVANAHQSVRFGFHDAWVSAKAYWRIIALTLVGIAISAPFAVVLPQYIMFLLLGSAVMIFSVLQLTGWKPDIPEHRRNPIQYALGLIGGLYGGISGVWGPPVIVYLLATKTPKREMVCIMSVIFTVGGVMLLAMHLQTGLLNAQTLPLSLAMLVPSTLGLFLGYMVQDRLDAEKFRRYALIMLSISALNLLRRGFLG</sequence>
<dbReference type="PANTHER" id="PTHR30269">
    <property type="entry name" value="TRANSMEMBRANE PROTEIN YFCA"/>
    <property type="match status" value="1"/>
</dbReference>
<evidence type="ECO:0000256" key="4">
    <source>
        <dbReference type="ARBA" id="ARBA00022475"/>
    </source>
</evidence>
<comment type="subcellular location">
    <subcellularLocation>
        <location evidence="1 8">Cell membrane</location>
        <topology evidence="1 8">Multi-pass membrane protein</topology>
    </subcellularLocation>
</comment>
<dbReference type="AlphaFoldDB" id="A0A2T8HUJ8"/>
<evidence type="ECO:0000256" key="7">
    <source>
        <dbReference type="ARBA" id="ARBA00023136"/>
    </source>
</evidence>
<evidence type="ECO:0000256" key="2">
    <source>
        <dbReference type="ARBA" id="ARBA00009142"/>
    </source>
</evidence>
<dbReference type="InterPro" id="IPR052017">
    <property type="entry name" value="TSUP"/>
</dbReference>
<evidence type="ECO:0000256" key="8">
    <source>
        <dbReference type="RuleBase" id="RU363041"/>
    </source>
</evidence>
<dbReference type="GO" id="GO:0005886">
    <property type="term" value="C:plasma membrane"/>
    <property type="evidence" value="ECO:0007669"/>
    <property type="project" value="UniProtKB-SubCell"/>
</dbReference>
<reference evidence="9 10" key="1">
    <citation type="submission" date="2018-04" db="EMBL/GenBank/DDBJ databases">
        <title>Pararhodobacter oceanense sp. nov., isolated from marine intertidal sediment.</title>
        <authorList>
            <person name="Wang X.-L."/>
            <person name="Du Z.-J."/>
        </authorList>
    </citation>
    <scope>NUCLEOTIDE SEQUENCE [LARGE SCALE GENOMIC DNA]</scope>
    <source>
        <strain evidence="9 10">AM505</strain>
    </source>
</reference>
<keyword evidence="4 8" id="KW-1003">Cell membrane</keyword>
<feature type="transmembrane region" description="Helical" evidence="8">
    <location>
        <begin position="208"/>
        <end position="226"/>
    </location>
</feature>
<feature type="transmembrane region" description="Helical" evidence="8">
    <location>
        <begin position="82"/>
        <end position="103"/>
    </location>
</feature>
<gene>
    <name evidence="9" type="ORF">DDE20_08660</name>
</gene>
<feature type="transmembrane region" description="Helical" evidence="8">
    <location>
        <begin position="177"/>
        <end position="196"/>
    </location>
</feature>
<dbReference type="OrthoDB" id="9800873at2"/>
<protein>
    <recommendedName>
        <fullName evidence="8">Probable membrane transporter protein</fullName>
    </recommendedName>
</protein>